<evidence type="ECO:0000313" key="3">
    <source>
        <dbReference type="Proteomes" id="UP000035009"/>
    </source>
</evidence>
<evidence type="ECO:0000313" key="2">
    <source>
        <dbReference type="EMBL" id="GAC80585.1"/>
    </source>
</evidence>
<gene>
    <name evidence="2" type="ORF">GM1_019_00470</name>
</gene>
<feature type="transmembrane region" description="Helical" evidence="1">
    <location>
        <begin position="41"/>
        <end position="57"/>
    </location>
</feature>
<keyword evidence="1" id="KW-1133">Transmembrane helix</keyword>
<keyword evidence="1" id="KW-0812">Transmembrane</keyword>
<dbReference type="eggNOG" id="ENOG5031J6G">
    <property type="taxonomic scope" value="Bacteria"/>
</dbReference>
<proteinExistence type="predicted"/>
<dbReference type="Proteomes" id="UP000035009">
    <property type="component" value="Unassembled WGS sequence"/>
</dbReference>
<accession>M3ULI7</accession>
<dbReference type="RefSeq" id="WP_008379704.1">
    <property type="nucleotide sequence ID" value="NZ_BAOP01000019.1"/>
</dbReference>
<keyword evidence="1" id="KW-0472">Membrane</keyword>
<dbReference type="AlphaFoldDB" id="M3ULI7"/>
<organism evidence="2 3">
    <name type="scientific">Gordonia malaquae NBRC 108250</name>
    <dbReference type="NCBI Taxonomy" id="1223542"/>
    <lineage>
        <taxon>Bacteria</taxon>
        <taxon>Bacillati</taxon>
        <taxon>Actinomycetota</taxon>
        <taxon>Actinomycetes</taxon>
        <taxon>Mycobacteriales</taxon>
        <taxon>Gordoniaceae</taxon>
        <taxon>Gordonia</taxon>
    </lineage>
</organism>
<feature type="transmembrane region" description="Helical" evidence="1">
    <location>
        <begin position="64"/>
        <end position="82"/>
    </location>
</feature>
<protein>
    <submittedName>
        <fullName evidence="2">Uncharacterized protein</fullName>
    </submittedName>
</protein>
<name>M3ULI7_GORML</name>
<feature type="transmembrane region" description="Helical" evidence="1">
    <location>
        <begin position="94"/>
        <end position="114"/>
    </location>
</feature>
<dbReference type="STRING" id="410332.SAMN04488550_1336"/>
<evidence type="ECO:0000256" key="1">
    <source>
        <dbReference type="SAM" id="Phobius"/>
    </source>
</evidence>
<keyword evidence="3" id="KW-1185">Reference proteome</keyword>
<reference evidence="2 3" key="1">
    <citation type="submission" date="2013-02" db="EMBL/GenBank/DDBJ databases">
        <title>Whole genome shotgun sequence of Gordonia malaquae NBRC 108250.</title>
        <authorList>
            <person name="Yoshida I."/>
            <person name="Hosoyama A."/>
            <person name="Tsuchikane K."/>
            <person name="Ando Y."/>
            <person name="Baba S."/>
            <person name="Ohji S."/>
            <person name="Hamada M."/>
            <person name="Tamura T."/>
            <person name="Yamazoe A."/>
            <person name="Yamazaki S."/>
            <person name="Fujita N."/>
        </authorList>
    </citation>
    <scope>NUCLEOTIDE SEQUENCE [LARGE SCALE GENOMIC DNA]</scope>
    <source>
        <strain evidence="2 3">NBRC 108250</strain>
    </source>
</reference>
<comment type="caution">
    <text evidence="2">The sequence shown here is derived from an EMBL/GenBank/DDBJ whole genome shotgun (WGS) entry which is preliminary data.</text>
</comment>
<sequence>MSTRNAAPSRMRGGVVGGTSALTAIAAHGLAQGMLPSTDTLMIVAAAAVAIGGVVGATPRLPTLPALLAGQGVVHVLLVVLTGHHHDLWSPSMAVAHSVGTLVALALITTYDAVARAVRRLSMPVRFVVGPPRRVVHAPRSRSASPAALLLFGSVGLRGPPLSLK</sequence>
<dbReference type="EMBL" id="BAOP01000019">
    <property type="protein sequence ID" value="GAC80585.1"/>
    <property type="molecule type" value="Genomic_DNA"/>
</dbReference>